<evidence type="ECO:0000313" key="1">
    <source>
        <dbReference type="EMBL" id="KAJ7626030.1"/>
    </source>
</evidence>
<name>A0AAD7BNJ9_9AGAR</name>
<comment type="caution">
    <text evidence="1">The sequence shown here is derived from an EMBL/GenBank/DDBJ whole genome shotgun (WGS) entry which is preliminary data.</text>
</comment>
<dbReference type="EMBL" id="JARKIF010000012">
    <property type="protein sequence ID" value="KAJ7626030.1"/>
    <property type="molecule type" value="Genomic_DNA"/>
</dbReference>
<proteinExistence type="predicted"/>
<organism evidence="1 2">
    <name type="scientific">Roridomyces roridus</name>
    <dbReference type="NCBI Taxonomy" id="1738132"/>
    <lineage>
        <taxon>Eukaryota</taxon>
        <taxon>Fungi</taxon>
        <taxon>Dikarya</taxon>
        <taxon>Basidiomycota</taxon>
        <taxon>Agaricomycotina</taxon>
        <taxon>Agaricomycetes</taxon>
        <taxon>Agaricomycetidae</taxon>
        <taxon>Agaricales</taxon>
        <taxon>Marasmiineae</taxon>
        <taxon>Mycenaceae</taxon>
        <taxon>Roridomyces</taxon>
    </lineage>
</organism>
<dbReference type="Proteomes" id="UP001221142">
    <property type="component" value="Unassembled WGS sequence"/>
</dbReference>
<evidence type="ECO:0000313" key="2">
    <source>
        <dbReference type="Proteomes" id="UP001221142"/>
    </source>
</evidence>
<accession>A0AAD7BNJ9</accession>
<gene>
    <name evidence="1" type="ORF">FB45DRAFT_1084855</name>
</gene>
<protein>
    <submittedName>
        <fullName evidence="1">Uncharacterized protein</fullName>
    </submittedName>
</protein>
<reference evidence="1" key="1">
    <citation type="submission" date="2023-03" db="EMBL/GenBank/DDBJ databases">
        <title>Massive genome expansion in bonnet fungi (Mycena s.s.) driven by repeated elements and novel gene families across ecological guilds.</title>
        <authorList>
            <consortium name="Lawrence Berkeley National Laboratory"/>
            <person name="Harder C.B."/>
            <person name="Miyauchi S."/>
            <person name="Viragh M."/>
            <person name="Kuo A."/>
            <person name="Thoen E."/>
            <person name="Andreopoulos B."/>
            <person name="Lu D."/>
            <person name="Skrede I."/>
            <person name="Drula E."/>
            <person name="Henrissat B."/>
            <person name="Morin E."/>
            <person name="Kohler A."/>
            <person name="Barry K."/>
            <person name="LaButti K."/>
            <person name="Morin E."/>
            <person name="Salamov A."/>
            <person name="Lipzen A."/>
            <person name="Mereny Z."/>
            <person name="Hegedus B."/>
            <person name="Baldrian P."/>
            <person name="Stursova M."/>
            <person name="Weitz H."/>
            <person name="Taylor A."/>
            <person name="Grigoriev I.V."/>
            <person name="Nagy L.G."/>
            <person name="Martin F."/>
            <person name="Kauserud H."/>
        </authorList>
    </citation>
    <scope>NUCLEOTIDE SEQUENCE</scope>
    <source>
        <strain evidence="1">9284</strain>
    </source>
</reference>
<keyword evidence="2" id="KW-1185">Reference proteome</keyword>
<dbReference type="AlphaFoldDB" id="A0AAD7BNJ9"/>
<sequence>MRSAINFTTAYNWLRGIRSKTVELEETDENGQKLTKVINSKRFPQLGDLSGYLVAADFTYTNPPLVCAPTYEELGKIICDLNKGAVWGLELLGFIPRRNSKGKSTPEACPRGVRITHALLADIIGPEDQEAVGLDLVVVEHFLCKVGRAHKASNKSGLALVLEVLMSSGEEDEEED</sequence>